<dbReference type="InterPro" id="IPR006059">
    <property type="entry name" value="SBP"/>
</dbReference>
<gene>
    <name evidence="2" type="ORF">LKD71_17025</name>
</gene>
<keyword evidence="1" id="KW-0732">Signal</keyword>
<dbReference type="Gene3D" id="3.40.190.10">
    <property type="entry name" value="Periplasmic binding protein-like II"/>
    <property type="match status" value="1"/>
</dbReference>
<name>A0AAE3DVL0_9FIRM</name>
<keyword evidence="3" id="KW-1185">Reference proteome</keyword>
<dbReference type="AlphaFoldDB" id="A0AAE3DVL0"/>
<dbReference type="SUPFAM" id="SSF53850">
    <property type="entry name" value="Periplasmic binding protein-like II"/>
    <property type="match status" value="1"/>
</dbReference>
<evidence type="ECO:0000313" key="3">
    <source>
        <dbReference type="Proteomes" id="UP001197875"/>
    </source>
</evidence>
<proteinExistence type="predicted"/>
<accession>A0AAE3DVL0</accession>
<evidence type="ECO:0000313" key="2">
    <source>
        <dbReference type="EMBL" id="MCC2191467.1"/>
    </source>
</evidence>
<dbReference type="EMBL" id="JAJEPR010000058">
    <property type="protein sequence ID" value="MCC2191467.1"/>
    <property type="molecule type" value="Genomic_DNA"/>
</dbReference>
<feature type="chain" id="PRO_5041950937" evidence="1">
    <location>
        <begin position="26"/>
        <end position="187"/>
    </location>
</feature>
<dbReference type="Proteomes" id="UP001197875">
    <property type="component" value="Unassembled WGS sequence"/>
</dbReference>
<comment type="caution">
    <text evidence="2">The sequence shown here is derived from an EMBL/GenBank/DDBJ whole genome shotgun (WGS) entry which is preliminary data.</text>
</comment>
<dbReference type="Pfam" id="PF01547">
    <property type="entry name" value="SBP_bac_1"/>
    <property type="match status" value="1"/>
</dbReference>
<reference evidence="2 3" key="1">
    <citation type="submission" date="2021-10" db="EMBL/GenBank/DDBJ databases">
        <title>Anaerobic single-cell dispensing facilitates the cultivation of human gut bacteria.</title>
        <authorList>
            <person name="Afrizal A."/>
        </authorList>
    </citation>
    <scope>NUCLEOTIDE SEQUENCE [LARGE SCALE GENOMIC DNA]</scope>
    <source>
        <strain evidence="2 3">CLA-AA-H277</strain>
    </source>
</reference>
<protein>
    <submittedName>
        <fullName evidence="2">Extracellular solute-binding protein</fullName>
    </submittedName>
</protein>
<feature type="signal peptide" evidence="1">
    <location>
        <begin position="1"/>
        <end position="25"/>
    </location>
</feature>
<evidence type="ECO:0000256" key="1">
    <source>
        <dbReference type="SAM" id="SignalP"/>
    </source>
</evidence>
<dbReference type="RefSeq" id="WP_227616310.1">
    <property type="nucleotide sequence ID" value="NZ_JAJEPR010000058.1"/>
</dbReference>
<organism evidence="2 3">
    <name type="scientific">Fusicatenibacter faecihominis</name>
    <dbReference type="NCBI Taxonomy" id="2881276"/>
    <lineage>
        <taxon>Bacteria</taxon>
        <taxon>Bacillati</taxon>
        <taxon>Bacillota</taxon>
        <taxon>Clostridia</taxon>
        <taxon>Lachnospirales</taxon>
        <taxon>Lachnospiraceae</taxon>
        <taxon>Fusicatenibacter</taxon>
    </lineage>
</organism>
<sequence length="187" mass="20809">MKKRKMMALLTAAAVMCSLAVPALADEAEGDLIPITFCGTADPLVEANVFANMEGATYEKNIWTDLIAEKLGYEVSYLWVASSSEIATQKFNAAVASGTIPDVVCVNKQDLKQLVDGDLVVDMAPYFEEYASDYLKSLIEAAGEACINACTYNGVQYGIPYVDCDLRRKIHRLNFWKDMRFFWKKAF</sequence>